<dbReference type="RefSeq" id="WP_111950349.1">
    <property type="nucleotide sequence ID" value="NZ_CP040413.1"/>
</dbReference>
<dbReference type="InterPro" id="IPR002901">
    <property type="entry name" value="MGlyc_endo_b_GlcNAc-like_dom"/>
</dbReference>
<sequence length="214" mass="24369">MARHHRKHYQHQLVYAILMFSLVTIGAFIYFGSRTVMSPMAPVEMNIDTPLQETGNTPQQETVEEQQAFINELAPKAQEIQQTYSILPSIIIAQGILESDWGKSGLAQKENNYFGIKGGTGSPTYQTQEYTGEWETVDEPFRSYDSMEESMVDHAKLLYYGTTWNNQQYQSVLEATDYKEAAHALQASGYATDPNYAEKLIKLIETYHLNQYDG</sequence>
<dbReference type="Proteomes" id="UP000315953">
    <property type="component" value="Chromosome"/>
</dbReference>
<dbReference type="KEGG" id="dpm:FNV33_05700"/>
<dbReference type="PRINTS" id="PR01002">
    <property type="entry name" value="FLGFLGJ"/>
</dbReference>
<organism evidence="3 4">
    <name type="scientific">Dolosigranulum pigrum</name>
    <dbReference type="NCBI Taxonomy" id="29394"/>
    <lineage>
        <taxon>Bacteria</taxon>
        <taxon>Bacillati</taxon>
        <taxon>Bacillota</taxon>
        <taxon>Bacilli</taxon>
        <taxon>Lactobacillales</taxon>
        <taxon>Carnobacteriaceae</taxon>
        <taxon>Dolosigranulum</taxon>
    </lineage>
</organism>
<evidence type="ECO:0000256" key="2">
    <source>
        <dbReference type="ARBA" id="ARBA00022801"/>
    </source>
</evidence>
<dbReference type="InterPro" id="IPR051056">
    <property type="entry name" value="Glycosyl_Hydrolase_73"/>
</dbReference>
<comment type="similarity">
    <text evidence="1">Belongs to the glycosyl hydrolase 73 family.</text>
</comment>
<gene>
    <name evidence="3" type="ORF">FNV33_05700</name>
</gene>
<evidence type="ECO:0000256" key="1">
    <source>
        <dbReference type="ARBA" id="ARBA00010266"/>
    </source>
</evidence>
<dbReference type="Gene3D" id="1.10.530.10">
    <property type="match status" value="1"/>
</dbReference>
<protein>
    <submittedName>
        <fullName evidence="3">Uncharacterized protein</fullName>
    </submittedName>
</protein>
<keyword evidence="2" id="KW-0378">Hydrolase</keyword>
<name>A0A328K9R5_9LACT</name>
<dbReference type="PANTHER" id="PTHR33308:SF10">
    <property type="entry name" value="EXO-GLUCOSAMINIDASE LYTG"/>
    <property type="match status" value="1"/>
</dbReference>
<dbReference type="Pfam" id="PF01832">
    <property type="entry name" value="Glucosaminidase"/>
    <property type="match status" value="1"/>
</dbReference>
<dbReference type="GO" id="GO:0004040">
    <property type="term" value="F:amidase activity"/>
    <property type="evidence" value="ECO:0007669"/>
    <property type="project" value="InterPro"/>
</dbReference>
<evidence type="ECO:0000313" key="4">
    <source>
        <dbReference type="Proteomes" id="UP000315953"/>
    </source>
</evidence>
<accession>A0A328K9R5</accession>
<reference evidence="3 4" key="1">
    <citation type="submission" date="2019-07" db="EMBL/GenBank/DDBJ databases">
        <title>Genome assembly of a nasal isolate of Dolosigranulum pigrum from a chronic sinusitis patient.</title>
        <authorList>
            <person name="Baig S."/>
            <person name="Overballe-Petersen S."/>
            <person name="Kaspar U."/>
            <person name="Rendboe A."/>
            <person name="de Man T."/>
            <person name="Liu C."/>
            <person name="Price L.B."/>
            <person name="Stegger M."/>
            <person name="Becker K."/>
            <person name="Skytt Andersen P."/>
        </authorList>
    </citation>
    <scope>NUCLEOTIDE SEQUENCE [LARGE SCALE GENOMIC DNA]</scope>
    <source>
        <strain evidence="3 4">83VPs-KB5</strain>
    </source>
</reference>
<dbReference type="PANTHER" id="PTHR33308">
    <property type="entry name" value="PEPTIDOGLYCAN HYDROLASE FLGJ"/>
    <property type="match status" value="1"/>
</dbReference>
<dbReference type="EMBL" id="CP041626">
    <property type="protein sequence ID" value="QDO91571.1"/>
    <property type="molecule type" value="Genomic_DNA"/>
</dbReference>
<evidence type="ECO:0000313" key="3">
    <source>
        <dbReference type="EMBL" id="QDO91571.1"/>
    </source>
</evidence>
<proteinExistence type="inferred from homology"/>
<dbReference type="Gene3D" id="4.10.80.30">
    <property type="entry name" value="DNA polymerase, domain 6"/>
    <property type="match status" value="1"/>
</dbReference>
<dbReference type="AlphaFoldDB" id="A0A328K9R5"/>
<dbReference type="SMART" id="SM00047">
    <property type="entry name" value="LYZ2"/>
    <property type="match status" value="1"/>
</dbReference>